<evidence type="ECO:0000313" key="2">
    <source>
        <dbReference type="EMBL" id="KAK2773527.1"/>
    </source>
</evidence>
<name>A0AAD9YQP8_COLKA</name>
<dbReference type="Proteomes" id="UP001281614">
    <property type="component" value="Unassembled WGS sequence"/>
</dbReference>
<feature type="chain" id="PRO_5042210245" evidence="1">
    <location>
        <begin position="20"/>
        <end position="171"/>
    </location>
</feature>
<gene>
    <name evidence="2" type="ORF">CKAH01_13567</name>
</gene>
<dbReference type="AlphaFoldDB" id="A0AAD9YQP8"/>
<keyword evidence="3" id="KW-1185">Reference proteome</keyword>
<protein>
    <submittedName>
        <fullName evidence="2">Uncharacterized protein</fullName>
    </submittedName>
</protein>
<evidence type="ECO:0000313" key="3">
    <source>
        <dbReference type="Proteomes" id="UP001281614"/>
    </source>
</evidence>
<evidence type="ECO:0000256" key="1">
    <source>
        <dbReference type="SAM" id="SignalP"/>
    </source>
</evidence>
<feature type="signal peptide" evidence="1">
    <location>
        <begin position="1"/>
        <end position="19"/>
    </location>
</feature>
<sequence>MSRLISVLLAGLAASPILASISSPNYLPFELEKRDCGFSYCDCQRVQCFLDFCFDDHVDPWVLVDSAMRTLTEIRTVNPYYGVDCGQFDNWQRNEPAEYCNNGLRKGNGLFYINRKFGSLGKSFTVDYKNENANDPSRGSVAARCYPVQDVQCKCHSRYNAEKHDCSNTCG</sequence>
<proteinExistence type="predicted"/>
<keyword evidence="1" id="KW-0732">Signal</keyword>
<comment type="caution">
    <text evidence="2">The sequence shown here is derived from an EMBL/GenBank/DDBJ whole genome shotgun (WGS) entry which is preliminary data.</text>
</comment>
<dbReference type="EMBL" id="VYYT01000056">
    <property type="protein sequence ID" value="KAK2773527.1"/>
    <property type="molecule type" value="Genomic_DNA"/>
</dbReference>
<accession>A0AAD9YQP8</accession>
<organism evidence="2 3">
    <name type="scientific">Colletotrichum kahawae</name>
    <name type="common">Coffee berry disease fungus</name>
    <dbReference type="NCBI Taxonomy" id="34407"/>
    <lineage>
        <taxon>Eukaryota</taxon>
        <taxon>Fungi</taxon>
        <taxon>Dikarya</taxon>
        <taxon>Ascomycota</taxon>
        <taxon>Pezizomycotina</taxon>
        <taxon>Sordariomycetes</taxon>
        <taxon>Hypocreomycetidae</taxon>
        <taxon>Glomerellales</taxon>
        <taxon>Glomerellaceae</taxon>
        <taxon>Colletotrichum</taxon>
        <taxon>Colletotrichum gloeosporioides species complex</taxon>
    </lineage>
</organism>
<reference evidence="2" key="1">
    <citation type="submission" date="2023-02" db="EMBL/GenBank/DDBJ databases">
        <title>Colletotrichum kahawae CIFC_Que2 genome sequencing and assembly.</title>
        <authorList>
            <person name="Baroncelli R."/>
        </authorList>
    </citation>
    <scope>NUCLEOTIDE SEQUENCE</scope>
    <source>
        <strain evidence="2">CIFC_Que2</strain>
    </source>
</reference>